<dbReference type="EMBL" id="JAPQKL010000001">
    <property type="protein sequence ID" value="KAJ5145793.1"/>
    <property type="molecule type" value="Genomic_DNA"/>
</dbReference>
<dbReference type="InterPro" id="IPR011009">
    <property type="entry name" value="Kinase-like_dom_sf"/>
</dbReference>
<dbReference type="InterPro" id="IPR002575">
    <property type="entry name" value="Aminoglycoside_PTrfase"/>
</dbReference>
<dbReference type="Pfam" id="PF01636">
    <property type="entry name" value="APH"/>
    <property type="match status" value="1"/>
</dbReference>
<protein>
    <submittedName>
        <fullName evidence="2">Phosphotransferase family protein</fullName>
    </submittedName>
</protein>
<evidence type="ECO:0000259" key="1">
    <source>
        <dbReference type="Pfam" id="PF01636"/>
    </source>
</evidence>
<gene>
    <name evidence="2" type="ORF">N7515_000357</name>
</gene>
<dbReference type="InterPro" id="IPR051678">
    <property type="entry name" value="AGP_Transferase"/>
</dbReference>
<dbReference type="PANTHER" id="PTHR21310:SF54">
    <property type="entry name" value="AMINOGLYCOSIDE PHOSPHOTRANSFERASE DOMAIN-CONTAINING PROTEIN"/>
    <property type="match status" value="1"/>
</dbReference>
<proteinExistence type="predicted"/>
<dbReference type="Proteomes" id="UP001149079">
    <property type="component" value="Unassembled WGS sequence"/>
</dbReference>
<dbReference type="Gene3D" id="3.90.1200.10">
    <property type="match status" value="1"/>
</dbReference>
<name>A0A9W9LBH8_9EURO</name>
<dbReference type="RefSeq" id="XP_056526267.1">
    <property type="nucleotide sequence ID" value="XM_056661101.1"/>
</dbReference>
<sequence>MSNVDTSKPSVNLKDPSISSQMKVFPESSFFREKRASALPTPAEIRAINKVSGNVYATNFNRPPPVMIPSLGLAVKYGADVTVLEALTQMEVREQLRGQVPIPEVFGWTEDGGQRFIYMSLIQGETLLERWSDMNENERQAVCRELRHIVKTWRALTQDNQNCYIGSFGKQPLKEVFLESHPELAGPFEGANAVQQFQDACGIEINSEMPVVFTHNDFVPPNILLSPGPDPKVAAIIDWGQAGWYPAYWEYCKARRVRVDPEYFDDSVQEEWHTKYLAMILDAEDDDAYYKPWLWFVLSKGI</sequence>
<dbReference type="GeneID" id="81400271"/>
<dbReference type="AlphaFoldDB" id="A0A9W9LBH8"/>
<dbReference type="SUPFAM" id="SSF56112">
    <property type="entry name" value="Protein kinase-like (PK-like)"/>
    <property type="match status" value="1"/>
</dbReference>
<evidence type="ECO:0000313" key="2">
    <source>
        <dbReference type="EMBL" id="KAJ5145793.1"/>
    </source>
</evidence>
<feature type="domain" description="Aminoglycoside phosphotransferase" evidence="1">
    <location>
        <begin position="84"/>
        <end position="255"/>
    </location>
</feature>
<reference evidence="2" key="1">
    <citation type="submission" date="2022-11" db="EMBL/GenBank/DDBJ databases">
        <authorList>
            <person name="Petersen C."/>
        </authorList>
    </citation>
    <scope>NUCLEOTIDE SEQUENCE</scope>
    <source>
        <strain evidence="2">IBT 22155</strain>
    </source>
</reference>
<reference evidence="2" key="2">
    <citation type="journal article" date="2023" name="IMA Fungus">
        <title>Comparative genomic study of the Penicillium genus elucidates a diverse pangenome and 15 lateral gene transfer events.</title>
        <authorList>
            <person name="Petersen C."/>
            <person name="Sorensen T."/>
            <person name="Nielsen M.R."/>
            <person name="Sondergaard T.E."/>
            <person name="Sorensen J.L."/>
            <person name="Fitzpatrick D.A."/>
            <person name="Frisvad J.C."/>
            <person name="Nielsen K.L."/>
        </authorList>
    </citation>
    <scope>NUCLEOTIDE SEQUENCE</scope>
    <source>
        <strain evidence="2">IBT 22155</strain>
    </source>
</reference>
<dbReference type="OrthoDB" id="5404599at2759"/>
<dbReference type="PANTHER" id="PTHR21310">
    <property type="entry name" value="AMINOGLYCOSIDE PHOSPHOTRANSFERASE-RELATED-RELATED"/>
    <property type="match status" value="1"/>
</dbReference>
<organism evidence="2 3">
    <name type="scientific">Penicillium bovifimosum</name>
    <dbReference type="NCBI Taxonomy" id="126998"/>
    <lineage>
        <taxon>Eukaryota</taxon>
        <taxon>Fungi</taxon>
        <taxon>Dikarya</taxon>
        <taxon>Ascomycota</taxon>
        <taxon>Pezizomycotina</taxon>
        <taxon>Eurotiomycetes</taxon>
        <taxon>Eurotiomycetidae</taxon>
        <taxon>Eurotiales</taxon>
        <taxon>Aspergillaceae</taxon>
        <taxon>Penicillium</taxon>
    </lineage>
</organism>
<keyword evidence="3" id="KW-1185">Reference proteome</keyword>
<comment type="caution">
    <text evidence="2">The sequence shown here is derived from an EMBL/GenBank/DDBJ whole genome shotgun (WGS) entry which is preliminary data.</text>
</comment>
<dbReference type="CDD" id="cd05120">
    <property type="entry name" value="APH_ChoK_like"/>
    <property type="match status" value="1"/>
</dbReference>
<evidence type="ECO:0000313" key="3">
    <source>
        <dbReference type="Proteomes" id="UP001149079"/>
    </source>
</evidence>
<accession>A0A9W9LBH8</accession>